<evidence type="ECO:0008006" key="4">
    <source>
        <dbReference type="Google" id="ProtNLM"/>
    </source>
</evidence>
<evidence type="ECO:0000313" key="3">
    <source>
        <dbReference type="Proteomes" id="UP001175271"/>
    </source>
</evidence>
<protein>
    <recommendedName>
        <fullName evidence="4">C6 domain-containing protein</fullName>
    </recommendedName>
</protein>
<evidence type="ECO:0000256" key="1">
    <source>
        <dbReference type="SAM" id="SignalP"/>
    </source>
</evidence>
<feature type="chain" id="PRO_5041364307" description="C6 domain-containing protein" evidence="1">
    <location>
        <begin position="19"/>
        <end position="136"/>
    </location>
</feature>
<feature type="signal peptide" evidence="1">
    <location>
        <begin position="1"/>
        <end position="18"/>
    </location>
</feature>
<reference evidence="2" key="1">
    <citation type="submission" date="2023-06" db="EMBL/GenBank/DDBJ databases">
        <title>Genomic analysis of the entomopathogenic nematode Steinernema hermaphroditum.</title>
        <authorList>
            <person name="Schwarz E.M."/>
            <person name="Heppert J.K."/>
            <person name="Baniya A."/>
            <person name="Schwartz H.T."/>
            <person name="Tan C.-H."/>
            <person name="Antoshechkin I."/>
            <person name="Sternberg P.W."/>
            <person name="Goodrich-Blair H."/>
            <person name="Dillman A.R."/>
        </authorList>
    </citation>
    <scope>NUCLEOTIDE SEQUENCE</scope>
    <source>
        <strain evidence="2">PS9179</strain>
        <tissue evidence="2">Whole animal</tissue>
    </source>
</reference>
<gene>
    <name evidence="2" type="ORF">QR680_017089</name>
</gene>
<evidence type="ECO:0000313" key="2">
    <source>
        <dbReference type="EMBL" id="KAK0403722.1"/>
    </source>
</evidence>
<comment type="caution">
    <text evidence="2">The sequence shown here is derived from an EMBL/GenBank/DDBJ whole genome shotgun (WGS) entry which is preliminary data.</text>
</comment>
<dbReference type="EMBL" id="JAUCMV010000004">
    <property type="protein sequence ID" value="KAK0403722.1"/>
    <property type="molecule type" value="Genomic_DNA"/>
</dbReference>
<accession>A0AA39HFP3</accession>
<proteinExistence type="predicted"/>
<dbReference type="AlphaFoldDB" id="A0AA39HFP3"/>
<keyword evidence="1" id="KW-0732">Signal</keyword>
<organism evidence="2 3">
    <name type="scientific">Steinernema hermaphroditum</name>
    <dbReference type="NCBI Taxonomy" id="289476"/>
    <lineage>
        <taxon>Eukaryota</taxon>
        <taxon>Metazoa</taxon>
        <taxon>Ecdysozoa</taxon>
        <taxon>Nematoda</taxon>
        <taxon>Chromadorea</taxon>
        <taxon>Rhabditida</taxon>
        <taxon>Tylenchina</taxon>
        <taxon>Panagrolaimomorpha</taxon>
        <taxon>Strongyloidoidea</taxon>
        <taxon>Steinernematidae</taxon>
        <taxon>Steinernema</taxon>
    </lineage>
</organism>
<keyword evidence="3" id="KW-1185">Reference proteome</keyword>
<sequence length="136" mass="15162">MFLAPALLLLLFSKTGFGCIATKNTPGPVAPTKCNQCGDNIRKHETPEDGVPRKAIERDERRQGADGCNRRVIGCDGVPNAQDLFLQWNLMEAGTTRVEGQFDRVDQELECDAQGRWTILREKEKIPITDVECMSV</sequence>
<dbReference type="Proteomes" id="UP001175271">
    <property type="component" value="Unassembled WGS sequence"/>
</dbReference>
<name>A0AA39HFP3_9BILA</name>